<feature type="transmembrane region" description="Helical" evidence="7">
    <location>
        <begin position="413"/>
        <end position="434"/>
    </location>
</feature>
<dbReference type="GeneID" id="30035318"/>
<dbReference type="EMBL" id="CP014501">
    <property type="protein sequence ID" value="ANB12096.1"/>
    <property type="molecule type" value="Genomic_DNA"/>
</dbReference>
<feature type="domain" description="Major facilitator superfamily (MFS) profile" evidence="8">
    <location>
        <begin position="1"/>
        <end position="439"/>
    </location>
</feature>
<dbReference type="InterPro" id="IPR050930">
    <property type="entry name" value="MFS_Vesicular_Transporter"/>
</dbReference>
<dbReference type="Pfam" id="PF07690">
    <property type="entry name" value="MFS_1"/>
    <property type="match status" value="1"/>
</dbReference>
<feature type="region of interest" description="Disordered" evidence="6">
    <location>
        <begin position="190"/>
        <end position="219"/>
    </location>
</feature>
<proteinExistence type="predicted"/>
<feature type="transmembrane region" description="Helical" evidence="7">
    <location>
        <begin position="333"/>
        <end position="354"/>
    </location>
</feature>
<dbReference type="PANTHER" id="PTHR23506">
    <property type="entry name" value="GH10249P"/>
    <property type="match status" value="1"/>
</dbReference>
<evidence type="ECO:0000256" key="7">
    <source>
        <dbReference type="SAM" id="Phobius"/>
    </source>
</evidence>
<evidence type="ECO:0000256" key="1">
    <source>
        <dbReference type="ARBA" id="ARBA00004141"/>
    </source>
</evidence>
<dbReference type="RefSeq" id="XP_018734573.1">
    <property type="nucleotide sequence ID" value="XM_018880319.1"/>
</dbReference>
<dbReference type="Proteomes" id="UP000189580">
    <property type="component" value="Chromosome a"/>
</dbReference>
<dbReference type="InterPro" id="IPR036259">
    <property type="entry name" value="MFS_trans_sf"/>
</dbReference>
<sequence>MPFAFQTRLGIAEDQVQTWVSTSLAIYAAGVIVGSLVVGAISDKLGQRRAFMISGFVVMEGATCMLCFPKSLALYMVGRTLQGVSAAIAWGIGFAIISDSAEPDQVALLMSYPSMGLSLGIFLGPLLGGVMYDRAGYYSVFYLCFGVFGLDILVRFLMTEKSTLEQKLKKYELYEKKRQEAFGEIMMTTTSHSGSINPGHASQSESTMSSDSTIEQSEEEERQNFSLRHSFRKMTLIQLLQSPRVLNNLFLTFILVWFSGNLDATMTIHLADIFNFNSLYSGLMFLAIVAPMVLEPVCGYVSDKYGGRYLVTAGFIWICPSLMLMWIPHENTTGHIVMFIAFLVMVGIGFTLVFTPLMAEMTNAVNEIDRANPGTLGGGKGFAQAYGLVNIASSLGQIVGPYQGGAVMSRYGWGINVLIMGLLALVAAVPGFLLTGGKEPPSHSSNSLTPENSDPQIPLQSESIDD</sequence>
<dbReference type="Gene3D" id="1.20.1250.20">
    <property type="entry name" value="MFS general substrate transporter like domains"/>
    <property type="match status" value="1"/>
</dbReference>
<feature type="transmembrane region" description="Helical" evidence="7">
    <location>
        <begin position="278"/>
        <end position="297"/>
    </location>
</feature>
<feature type="transmembrane region" description="Helical" evidence="7">
    <location>
        <begin position="137"/>
        <end position="158"/>
    </location>
</feature>
<dbReference type="PANTHER" id="PTHR23506:SF23">
    <property type="entry name" value="GH10249P"/>
    <property type="match status" value="1"/>
</dbReference>
<keyword evidence="10" id="KW-1185">Reference proteome</keyword>
<feature type="transmembrane region" description="Helical" evidence="7">
    <location>
        <begin position="309"/>
        <end position="327"/>
    </location>
</feature>
<dbReference type="InterPro" id="IPR020846">
    <property type="entry name" value="MFS_dom"/>
</dbReference>
<comment type="subcellular location">
    <subcellularLocation>
        <location evidence="1">Membrane</location>
        <topology evidence="1">Multi-pass membrane protein</topology>
    </subcellularLocation>
</comment>
<dbReference type="PROSITE" id="PS50850">
    <property type="entry name" value="MFS"/>
    <property type="match status" value="1"/>
</dbReference>
<protein>
    <submittedName>
        <fullName evidence="9">Membrane transporter</fullName>
    </submittedName>
</protein>
<accession>A0A167CTU0</accession>
<evidence type="ECO:0000256" key="4">
    <source>
        <dbReference type="ARBA" id="ARBA00022989"/>
    </source>
</evidence>
<feature type="compositionally biased region" description="Low complexity" evidence="6">
    <location>
        <begin position="202"/>
        <end position="212"/>
    </location>
</feature>
<dbReference type="AlphaFoldDB" id="A0A167CTU0"/>
<organism evidence="9 10">
    <name type="scientific">Sugiyamaella lignohabitans</name>
    <dbReference type="NCBI Taxonomy" id="796027"/>
    <lineage>
        <taxon>Eukaryota</taxon>
        <taxon>Fungi</taxon>
        <taxon>Dikarya</taxon>
        <taxon>Ascomycota</taxon>
        <taxon>Saccharomycotina</taxon>
        <taxon>Dipodascomycetes</taxon>
        <taxon>Dipodascales</taxon>
        <taxon>Trichomonascaceae</taxon>
        <taxon>Sugiyamaella</taxon>
    </lineage>
</organism>
<dbReference type="KEGG" id="slb:AWJ20_331"/>
<evidence type="ECO:0000313" key="9">
    <source>
        <dbReference type="EMBL" id="ANB12096.1"/>
    </source>
</evidence>
<keyword evidence="3 7" id="KW-0812">Transmembrane</keyword>
<dbReference type="InterPro" id="IPR011701">
    <property type="entry name" value="MFS"/>
</dbReference>
<gene>
    <name evidence="9" type="ORF">AWJ20_331</name>
</gene>
<evidence type="ECO:0000256" key="3">
    <source>
        <dbReference type="ARBA" id="ARBA00022692"/>
    </source>
</evidence>
<dbReference type="GO" id="GO:0022857">
    <property type="term" value="F:transmembrane transporter activity"/>
    <property type="evidence" value="ECO:0007669"/>
    <property type="project" value="InterPro"/>
</dbReference>
<reference evidence="9 10" key="1">
    <citation type="submission" date="2016-02" db="EMBL/GenBank/DDBJ databases">
        <title>Complete genome sequence and transcriptome regulation of the pentose utilising yeast Sugiyamaella lignohabitans.</title>
        <authorList>
            <person name="Bellasio M."/>
            <person name="Peymann A."/>
            <person name="Valli M."/>
            <person name="Sipitzky M."/>
            <person name="Graf A."/>
            <person name="Sauer M."/>
            <person name="Marx H."/>
            <person name="Mattanovich D."/>
        </authorList>
    </citation>
    <scope>NUCLEOTIDE SEQUENCE [LARGE SCALE GENOMIC DNA]</scope>
    <source>
        <strain evidence="9 10">CBS 10342</strain>
    </source>
</reference>
<evidence type="ECO:0000256" key="6">
    <source>
        <dbReference type="SAM" id="MobiDB-lite"/>
    </source>
</evidence>
<feature type="transmembrane region" description="Helical" evidence="7">
    <location>
        <begin position="109"/>
        <end position="131"/>
    </location>
</feature>
<dbReference type="OrthoDB" id="5086884at2759"/>
<evidence type="ECO:0000313" key="10">
    <source>
        <dbReference type="Proteomes" id="UP000189580"/>
    </source>
</evidence>
<dbReference type="SUPFAM" id="SSF103473">
    <property type="entry name" value="MFS general substrate transporter"/>
    <property type="match status" value="1"/>
</dbReference>
<keyword evidence="5 7" id="KW-0472">Membrane</keyword>
<keyword evidence="2" id="KW-0813">Transport</keyword>
<evidence type="ECO:0000256" key="5">
    <source>
        <dbReference type="ARBA" id="ARBA00023136"/>
    </source>
</evidence>
<feature type="compositionally biased region" description="Polar residues" evidence="6">
    <location>
        <begin position="442"/>
        <end position="466"/>
    </location>
</feature>
<evidence type="ECO:0000259" key="8">
    <source>
        <dbReference type="PROSITE" id="PS50850"/>
    </source>
</evidence>
<name>A0A167CTU0_9ASCO</name>
<feature type="region of interest" description="Disordered" evidence="6">
    <location>
        <begin position="439"/>
        <end position="466"/>
    </location>
</feature>
<dbReference type="CDD" id="cd17325">
    <property type="entry name" value="MFS_MdtG_SLC18_like"/>
    <property type="match status" value="1"/>
</dbReference>
<feature type="transmembrane region" description="Helical" evidence="7">
    <location>
        <begin position="80"/>
        <end position="97"/>
    </location>
</feature>
<feature type="transmembrane region" description="Helical" evidence="7">
    <location>
        <begin position="20"/>
        <end position="41"/>
    </location>
</feature>
<dbReference type="GO" id="GO:0016020">
    <property type="term" value="C:membrane"/>
    <property type="evidence" value="ECO:0007669"/>
    <property type="project" value="UniProtKB-SubCell"/>
</dbReference>
<evidence type="ECO:0000256" key="2">
    <source>
        <dbReference type="ARBA" id="ARBA00022448"/>
    </source>
</evidence>
<keyword evidence="4 7" id="KW-1133">Transmembrane helix</keyword>
<feature type="transmembrane region" description="Helical" evidence="7">
    <location>
        <begin position="53"/>
        <end position="74"/>
    </location>
</feature>